<protein>
    <submittedName>
        <fullName evidence="2">Uncharacterized protein</fullName>
    </submittedName>
</protein>
<reference evidence="2" key="1">
    <citation type="journal article" date="2013" name="Environ. Microbiol.">
        <title>Microbiota from the distal guts of lean and obese adolescents exhibit partial functional redundancy besides clear differences in community structure.</title>
        <authorList>
            <person name="Ferrer M."/>
            <person name="Ruiz A."/>
            <person name="Lanza F."/>
            <person name="Haange S.B."/>
            <person name="Oberbach A."/>
            <person name="Till H."/>
            <person name="Bargiela R."/>
            <person name="Campoy C."/>
            <person name="Segura M.T."/>
            <person name="Richter M."/>
            <person name="von Bergen M."/>
            <person name="Seifert J."/>
            <person name="Suarez A."/>
        </authorList>
    </citation>
    <scope>NUCLEOTIDE SEQUENCE</scope>
</reference>
<comment type="caution">
    <text evidence="2">The sequence shown here is derived from an EMBL/GenBank/DDBJ whole genome shotgun (WGS) entry which is preliminary data.</text>
</comment>
<name>K1SMH5_9ZZZZ</name>
<proteinExistence type="predicted"/>
<feature type="transmembrane region" description="Helical" evidence="1">
    <location>
        <begin position="32"/>
        <end position="53"/>
    </location>
</feature>
<dbReference type="AlphaFoldDB" id="K1SMH5"/>
<feature type="non-terminal residue" evidence="2">
    <location>
        <position position="95"/>
    </location>
</feature>
<gene>
    <name evidence="2" type="ORF">LEA_15558</name>
</gene>
<evidence type="ECO:0000313" key="2">
    <source>
        <dbReference type="EMBL" id="EKC55040.1"/>
    </source>
</evidence>
<keyword evidence="1" id="KW-0472">Membrane</keyword>
<organism evidence="2">
    <name type="scientific">human gut metagenome</name>
    <dbReference type="NCBI Taxonomy" id="408170"/>
    <lineage>
        <taxon>unclassified sequences</taxon>
        <taxon>metagenomes</taxon>
        <taxon>organismal metagenomes</taxon>
    </lineage>
</organism>
<keyword evidence="1" id="KW-1133">Transmembrane helix</keyword>
<dbReference type="EMBL" id="AJWY01010618">
    <property type="protein sequence ID" value="EKC55040.1"/>
    <property type="molecule type" value="Genomic_DNA"/>
</dbReference>
<keyword evidence="1" id="KW-0812">Transmembrane</keyword>
<evidence type="ECO:0000256" key="1">
    <source>
        <dbReference type="SAM" id="Phobius"/>
    </source>
</evidence>
<sequence length="95" mass="10357">MILSPDVVRGGVALEEQSETKTEKQPVISGKVLWAALGACAVWLAAVGVMLIMKLTQPPLPPNMLDYTCELDVDIPAEPVAKEKKKPSILPEYRE</sequence>
<accession>K1SMH5</accession>